<dbReference type="Proteomes" id="UP000007570">
    <property type="component" value="Segment"/>
</dbReference>
<dbReference type="EMBL" id="JN882267">
    <property type="protein sequence ID" value="AFD04031.1"/>
    <property type="molecule type" value="Genomic_DNA"/>
</dbReference>
<dbReference type="CDD" id="cd02440">
    <property type="entry name" value="AdoMet_MTases"/>
    <property type="match status" value="1"/>
</dbReference>
<dbReference type="InterPro" id="IPR002941">
    <property type="entry name" value="DNA_methylase_N4/N6"/>
</dbReference>
<evidence type="ECO:0000313" key="5">
    <source>
        <dbReference type="EMBL" id="AFD04031.1"/>
    </source>
</evidence>
<organism evidence="5 6">
    <name type="scientific">Halogeometricum pleomorphic virus 1</name>
    <dbReference type="NCBI Taxonomy" id="1156722"/>
    <lineage>
        <taxon>Viruses</taxon>
        <taxon>Monodnaviria</taxon>
        <taxon>Trapavirae</taxon>
        <taxon>Saleviricota</taxon>
        <taxon>Huolimaviricetes</taxon>
        <taxon>Haloruvirales</taxon>
        <taxon>Pleolipoviridae</taxon>
        <taxon>Betapleolipovirus</taxon>
        <taxon>Betapleolipovirus halogeometrici</taxon>
        <taxon>Betapleolipovirus HGPV1</taxon>
    </lineage>
</organism>
<dbReference type="InterPro" id="IPR001091">
    <property type="entry name" value="RM_Methyltransferase"/>
</dbReference>
<evidence type="ECO:0000313" key="6">
    <source>
        <dbReference type="Proteomes" id="UP000007570"/>
    </source>
</evidence>
<dbReference type="SUPFAM" id="SSF53335">
    <property type="entry name" value="S-adenosyl-L-methionine-dependent methyltransferases"/>
    <property type="match status" value="1"/>
</dbReference>
<accession>H9ABR1</accession>
<evidence type="ECO:0000256" key="3">
    <source>
        <dbReference type="SAM" id="MobiDB-lite"/>
    </source>
</evidence>
<feature type="region of interest" description="Disordered" evidence="3">
    <location>
        <begin position="215"/>
        <end position="237"/>
    </location>
</feature>
<dbReference type="PRINTS" id="PR00508">
    <property type="entry name" value="S21N4MTFRASE"/>
</dbReference>
<proteinExistence type="predicted"/>
<keyword evidence="2" id="KW-0808">Transferase</keyword>
<dbReference type="InterPro" id="IPR029063">
    <property type="entry name" value="SAM-dependent_MTases_sf"/>
</dbReference>
<evidence type="ECO:0000259" key="4">
    <source>
        <dbReference type="Pfam" id="PF01555"/>
    </source>
</evidence>
<protein>
    <submittedName>
        <fullName evidence="5">ORF10</fullName>
    </submittedName>
</protein>
<keyword evidence="6" id="KW-1185">Reference proteome</keyword>
<reference evidence="5 6" key="1">
    <citation type="journal article" date="2012" name="Nucleic Acids Res.">
        <title>Related haloarchaeal pleomorphic viruses contain different genome types.</title>
        <authorList>
            <person name="Sencilo A."/>
            <person name="Paulin L."/>
            <person name="Kellner S."/>
            <person name="Helm M."/>
            <person name="Roine E."/>
        </authorList>
    </citation>
    <scope>NUCLEOTIDE SEQUENCE [LARGE SCALE GENOMIC DNA]</scope>
</reference>
<dbReference type="Pfam" id="PF01555">
    <property type="entry name" value="N6_N4_Mtase"/>
    <property type="match status" value="1"/>
</dbReference>
<gene>
    <name evidence="5" type="primary">ORF10</name>
</gene>
<dbReference type="OrthoDB" id="3832at10239"/>
<dbReference type="GO" id="GO:0003677">
    <property type="term" value="F:DNA binding"/>
    <property type="evidence" value="ECO:0007669"/>
    <property type="project" value="InterPro"/>
</dbReference>
<dbReference type="GeneID" id="11948297"/>
<evidence type="ECO:0000256" key="2">
    <source>
        <dbReference type="ARBA" id="ARBA00022679"/>
    </source>
</evidence>
<sequence>MTEETIIKKADAFDAVPTLEDDSAHVAVVDYPWTFSNQDRPGAASNYQPEDWDMEDNERFPEILDELARPLVDGAWMFVFADDDVLPAFRRAVEETFTYRKTLIWDTERMGLGHYFRSRHGYIIAATNGDTDRRVTKAPTVFEAPAPQRQPGRADTYPTEKPARLLEEMLRPVTSPGERVIEPFCGSAPALEAARTLDLRYWGVDVSDDALRRARSRGEQTRLTTATDGGRHTDNHE</sequence>
<evidence type="ECO:0000256" key="1">
    <source>
        <dbReference type="ARBA" id="ARBA00022603"/>
    </source>
</evidence>
<keyword evidence="1" id="KW-0489">Methyltransferase</keyword>
<dbReference type="RefSeq" id="YP_005454304.1">
    <property type="nucleotide sequence ID" value="NC_017090.1"/>
</dbReference>
<name>H9ABR1_9VIRU</name>
<dbReference type="Gene3D" id="3.40.50.150">
    <property type="entry name" value="Vaccinia Virus protein VP39"/>
    <property type="match status" value="1"/>
</dbReference>
<dbReference type="GO" id="GO:0008170">
    <property type="term" value="F:N-methyltransferase activity"/>
    <property type="evidence" value="ECO:0007669"/>
    <property type="project" value="InterPro"/>
</dbReference>
<dbReference type="GO" id="GO:0032259">
    <property type="term" value="P:methylation"/>
    <property type="evidence" value="ECO:0007669"/>
    <property type="project" value="UniProtKB-KW"/>
</dbReference>
<feature type="domain" description="DNA methylase N-4/N-6" evidence="4">
    <location>
        <begin position="58"/>
        <end position="212"/>
    </location>
</feature>
<dbReference type="KEGG" id="vg:11948297"/>